<protein>
    <submittedName>
        <fullName evidence="2">Uncharacterized protein</fullName>
    </submittedName>
</protein>
<sequence length="197" mass="22771">MELQNDVEFVDLLKEFPVVLNKSQLPECRRRKAEAIRSIRQACGKQFTEQQIQKKIFNMKSRVKSKTDLSKTGNRPIILKDWEKKMYALMYEESNPSLNRLPGAVSAGVSETKTEAEEAASPPTTSIPTSSAVYQGRPQPITAVRNRKEESDETRHLSLEELQRIVLLEQLEVFKLKKEKLLWEKQMRERTGCELHL</sequence>
<gene>
    <name evidence="2" type="ORF">R5R35_009780</name>
</gene>
<accession>A0AAN9YTA8</accession>
<feature type="region of interest" description="Disordered" evidence="1">
    <location>
        <begin position="106"/>
        <end position="139"/>
    </location>
</feature>
<dbReference type="EMBL" id="JAZDUA010001028">
    <property type="protein sequence ID" value="KAK7788540.1"/>
    <property type="molecule type" value="Genomic_DNA"/>
</dbReference>
<evidence type="ECO:0000313" key="2">
    <source>
        <dbReference type="EMBL" id="KAK7788540.1"/>
    </source>
</evidence>
<evidence type="ECO:0000313" key="3">
    <source>
        <dbReference type="Proteomes" id="UP001378592"/>
    </source>
</evidence>
<reference evidence="2 3" key="1">
    <citation type="submission" date="2024-03" db="EMBL/GenBank/DDBJ databases">
        <title>The genome assembly and annotation of the cricket Gryllus longicercus Weissman &amp; Gray.</title>
        <authorList>
            <person name="Szrajer S."/>
            <person name="Gray D."/>
            <person name="Ylla G."/>
        </authorList>
    </citation>
    <scope>NUCLEOTIDE SEQUENCE [LARGE SCALE GENOMIC DNA]</scope>
    <source>
        <strain evidence="2">DAG 2021-001</strain>
        <tissue evidence="2">Whole body minus gut</tissue>
    </source>
</reference>
<dbReference type="AlphaFoldDB" id="A0AAN9YTA8"/>
<name>A0AAN9YTA8_9ORTH</name>
<keyword evidence="3" id="KW-1185">Reference proteome</keyword>
<evidence type="ECO:0000256" key="1">
    <source>
        <dbReference type="SAM" id="MobiDB-lite"/>
    </source>
</evidence>
<feature type="compositionally biased region" description="Low complexity" evidence="1">
    <location>
        <begin position="119"/>
        <end position="132"/>
    </location>
</feature>
<organism evidence="2 3">
    <name type="scientific">Gryllus longicercus</name>
    <dbReference type="NCBI Taxonomy" id="2509291"/>
    <lineage>
        <taxon>Eukaryota</taxon>
        <taxon>Metazoa</taxon>
        <taxon>Ecdysozoa</taxon>
        <taxon>Arthropoda</taxon>
        <taxon>Hexapoda</taxon>
        <taxon>Insecta</taxon>
        <taxon>Pterygota</taxon>
        <taxon>Neoptera</taxon>
        <taxon>Polyneoptera</taxon>
        <taxon>Orthoptera</taxon>
        <taxon>Ensifera</taxon>
        <taxon>Gryllidea</taxon>
        <taxon>Grylloidea</taxon>
        <taxon>Gryllidae</taxon>
        <taxon>Gryllinae</taxon>
        <taxon>Gryllus</taxon>
    </lineage>
</organism>
<dbReference type="Proteomes" id="UP001378592">
    <property type="component" value="Unassembled WGS sequence"/>
</dbReference>
<comment type="caution">
    <text evidence="2">The sequence shown here is derived from an EMBL/GenBank/DDBJ whole genome shotgun (WGS) entry which is preliminary data.</text>
</comment>
<proteinExistence type="predicted"/>